<dbReference type="InterPro" id="IPR010730">
    <property type="entry name" value="HET"/>
</dbReference>
<dbReference type="OrthoDB" id="4161196at2759"/>
<protein>
    <recommendedName>
        <fullName evidence="1">Heterokaryon incompatibility domain-containing protein</fullName>
    </recommendedName>
</protein>
<name>A0A9P4KDJ5_9PLEO</name>
<dbReference type="Pfam" id="PF06985">
    <property type="entry name" value="HET"/>
    <property type="match status" value="1"/>
</dbReference>
<dbReference type="PANTHER" id="PTHR33112:SF10">
    <property type="entry name" value="TOL"/>
    <property type="match status" value="1"/>
</dbReference>
<dbReference type="EMBL" id="ML986593">
    <property type="protein sequence ID" value="KAF2267247.1"/>
    <property type="molecule type" value="Genomic_DNA"/>
</dbReference>
<reference evidence="3" key="1">
    <citation type="journal article" date="2020" name="Stud. Mycol.">
        <title>101 Dothideomycetes genomes: A test case for predicting lifestyles and emergence of pathogens.</title>
        <authorList>
            <person name="Haridas S."/>
            <person name="Albert R."/>
            <person name="Binder M."/>
            <person name="Bloem J."/>
            <person name="LaButti K."/>
            <person name="Salamov A."/>
            <person name="Andreopoulos B."/>
            <person name="Baker S."/>
            <person name="Barry K."/>
            <person name="Bills G."/>
            <person name="Bluhm B."/>
            <person name="Cannon C."/>
            <person name="Castanera R."/>
            <person name="Culley D."/>
            <person name="Daum C."/>
            <person name="Ezra D."/>
            <person name="Gonzalez J."/>
            <person name="Henrissat B."/>
            <person name="Kuo A."/>
            <person name="Liang C."/>
            <person name="Lipzen A."/>
            <person name="Lutzoni F."/>
            <person name="Magnuson J."/>
            <person name="Mondo S."/>
            <person name="Nolan M."/>
            <person name="Ohm R."/>
            <person name="Pangilinan J."/>
            <person name="Park H.-J."/>
            <person name="Ramirez L."/>
            <person name="Alfaro M."/>
            <person name="Sun H."/>
            <person name="Tritt A."/>
            <person name="Yoshinaga Y."/>
            <person name="Zwiers L.-H."/>
            <person name="Turgeon B."/>
            <person name="Goodwin S."/>
            <person name="Spatafora J."/>
            <person name="Crous P."/>
            <person name="Grigoriev I."/>
        </authorList>
    </citation>
    <scope>NUCLEOTIDE SEQUENCE [LARGE SCALE GENOMIC DNA]</scope>
    <source>
        <strain evidence="3">CBS 304.66</strain>
    </source>
</reference>
<evidence type="ECO:0000313" key="3">
    <source>
        <dbReference type="Proteomes" id="UP000800093"/>
    </source>
</evidence>
<evidence type="ECO:0000313" key="2">
    <source>
        <dbReference type="EMBL" id="KAF2267247.1"/>
    </source>
</evidence>
<dbReference type="AlphaFoldDB" id="A0A9P4KDJ5"/>
<accession>A0A9P4KDJ5</accession>
<feature type="domain" description="Heterokaryon incompatibility" evidence="1">
    <location>
        <begin position="5"/>
        <end position="116"/>
    </location>
</feature>
<comment type="caution">
    <text evidence="2">The sequence shown here is derived from an EMBL/GenBank/DDBJ whole genome shotgun (WGS) entry which is preliminary data.</text>
</comment>
<organism evidence="2 3">
    <name type="scientific">Lojkania enalia</name>
    <dbReference type="NCBI Taxonomy" id="147567"/>
    <lineage>
        <taxon>Eukaryota</taxon>
        <taxon>Fungi</taxon>
        <taxon>Dikarya</taxon>
        <taxon>Ascomycota</taxon>
        <taxon>Pezizomycotina</taxon>
        <taxon>Dothideomycetes</taxon>
        <taxon>Pleosporomycetidae</taxon>
        <taxon>Pleosporales</taxon>
        <taxon>Pleosporales incertae sedis</taxon>
        <taxon>Lojkania</taxon>
    </lineage>
</organism>
<gene>
    <name evidence="2" type="ORF">CC78DRAFT_593772</name>
</gene>
<dbReference type="Proteomes" id="UP000800093">
    <property type="component" value="Unassembled WGS sequence"/>
</dbReference>
<feature type="non-terminal residue" evidence="2">
    <location>
        <position position="1"/>
    </location>
</feature>
<keyword evidence="3" id="KW-1185">Reference proteome</keyword>
<evidence type="ECO:0000259" key="1">
    <source>
        <dbReference type="Pfam" id="PF06985"/>
    </source>
</evidence>
<dbReference type="PANTHER" id="PTHR33112">
    <property type="entry name" value="DOMAIN PROTEIN, PUTATIVE-RELATED"/>
    <property type="match status" value="1"/>
</dbReference>
<sequence length="293" mass="33844">ILFNHFPKTFGDAIKITKALGADYLWIDSLCIVQDSAGDWDHESQKMEKVFISANCVLDASAVKSSHDGLFIPRQRDYIWIAPKNVEPFYLYETIEDYDRDVSHAPLNSRAWALQERALAHRTIHFAERQIYWECGQVVRCESLAKMHSTQASFLANPKFPELAAGSSLNQRIKVFQDLYSKCSRMQLSFAEDRPIAIVGLENRLLHSFERIGGFGVFNSFFHQSLLWRRGEDEICLKRIEGRSIPTWSWMAHTGGIDYIQAPFMGVDWNVSRSKLRSPWNRTDGNFWNNEDD</sequence>
<proteinExistence type="predicted"/>